<dbReference type="AlphaFoldDB" id="A0A1J1IZW6"/>
<organism evidence="1 2">
    <name type="scientific">Clunio marinus</name>
    <dbReference type="NCBI Taxonomy" id="568069"/>
    <lineage>
        <taxon>Eukaryota</taxon>
        <taxon>Metazoa</taxon>
        <taxon>Ecdysozoa</taxon>
        <taxon>Arthropoda</taxon>
        <taxon>Hexapoda</taxon>
        <taxon>Insecta</taxon>
        <taxon>Pterygota</taxon>
        <taxon>Neoptera</taxon>
        <taxon>Endopterygota</taxon>
        <taxon>Diptera</taxon>
        <taxon>Nematocera</taxon>
        <taxon>Chironomoidea</taxon>
        <taxon>Chironomidae</taxon>
        <taxon>Clunio</taxon>
    </lineage>
</organism>
<dbReference type="Proteomes" id="UP000183832">
    <property type="component" value="Unassembled WGS sequence"/>
</dbReference>
<sequence length="65" mass="7455">MLHLNFLYFITFVHMRGSYDEIERTIIPVKSASCLNVTNISQPSSAKKIIKLFSRNPMIALKPMV</sequence>
<gene>
    <name evidence="1" type="ORF">CLUMA_CG018441</name>
</gene>
<protein>
    <submittedName>
        <fullName evidence="1">CLUMA_CG018441, isoform A</fullName>
    </submittedName>
</protein>
<proteinExistence type="predicted"/>
<keyword evidence="2" id="KW-1185">Reference proteome</keyword>
<evidence type="ECO:0000313" key="1">
    <source>
        <dbReference type="EMBL" id="CRL05100.1"/>
    </source>
</evidence>
<evidence type="ECO:0000313" key="2">
    <source>
        <dbReference type="Proteomes" id="UP000183832"/>
    </source>
</evidence>
<name>A0A1J1IZW6_9DIPT</name>
<accession>A0A1J1IZW6</accession>
<reference evidence="1 2" key="1">
    <citation type="submission" date="2015-04" db="EMBL/GenBank/DDBJ databases">
        <authorList>
            <person name="Syromyatnikov M.Y."/>
            <person name="Popov V.N."/>
        </authorList>
    </citation>
    <scope>NUCLEOTIDE SEQUENCE [LARGE SCALE GENOMIC DNA]</scope>
</reference>
<dbReference type="EMBL" id="CVRI01000064">
    <property type="protein sequence ID" value="CRL05100.1"/>
    <property type="molecule type" value="Genomic_DNA"/>
</dbReference>